<feature type="domain" description="Methyltransferase type 11" evidence="1">
    <location>
        <begin position="54"/>
        <end position="153"/>
    </location>
</feature>
<dbReference type="RefSeq" id="WP_204414857.1">
    <property type="nucleotide sequence ID" value="NZ_JAFBED010000003.1"/>
</dbReference>
<gene>
    <name evidence="2" type="ORF">JOC95_001527</name>
</gene>
<dbReference type="InterPro" id="IPR013216">
    <property type="entry name" value="Methyltransf_11"/>
</dbReference>
<dbReference type="Gene3D" id="3.40.50.150">
    <property type="entry name" value="Vaccinia Virus protein VP39"/>
    <property type="match status" value="1"/>
</dbReference>
<comment type="caution">
    <text evidence="2">The sequence shown here is derived from an EMBL/GenBank/DDBJ whole genome shotgun (WGS) entry which is preliminary data.</text>
</comment>
<proteinExistence type="predicted"/>
<dbReference type="PANTHER" id="PTHR44742:SF2">
    <property type="entry name" value="24-METHYLENESTEROL C-METHYLTRANSFERASE 2"/>
    <property type="match status" value="1"/>
</dbReference>
<dbReference type="SUPFAM" id="SSF53335">
    <property type="entry name" value="S-adenosyl-L-methionine-dependent methyltransferases"/>
    <property type="match status" value="1"/>
</dbReference>
<organism evidence="2 3">
    <name type="scientific">Sutcliffiella tianshenii</name>
    <dbReference type="NCBI Taxonomy" id="1463404"/>
    <lineage>
        <taxon>Bacteria</taxon>
        <taxon>Bacillati</taxon>
        <taxon>Bacillota</taxon>
        <taxon>Bacilli</taxon>
        <taxon>Bacillales</taxon>
        <taxon>Bacillaceae</taxon>
        <taxon>Sutcliffiella</taxon>
    </lineage>
</organism>
<dbReference type="InterPro" id="IPR029063">
    <property type="entry name" value="SAM-dependent_MTases_sf"/>
</dbReference>
<dbReference type="CDD" id="cd02440">
    <property type="entry name" value="AdoMet_MTases"/>
    <property type="match status" value="1"/>
</dbReference>
<protein>
    <submittedName>
        <fullName evidence="2">Ubiquinone/menaquinone biosynthesis C-methylase UbiE</fullName>
    </submittedName>
</protein>
<dbReference type="Proteomes" id="UP000737402">
    <property type="component" value="Unassembled WGS sequence"/>
</dbReference>
<dbReference type="PANTHER" id="PTHR44742">
    <property type="match status" value="1"/>
</dbReference>
<keyword evidence="3" id="KW-1185">Reference proteome</keyword>
<sequence>MGFLKTTKEFIDRHYQTPKGIIGTYIGEKMVRQHKVETNFSLELMDVKKGDRILELGCGAGYAIRLISEKGLAEEIVGLDLSPTMIRSARVRNKKAINEKRVKLIQANLNILPLQNETFNTVFSIQTIYFWTDIAATLSEIFRVLKSEGVVILTFSDGKNDEVWEGIKGITEKHIIPNMKNAGFKEVSLVRGPDSRGYHTVAVRGIK</sequence>
<dbReference type="EMBL" id="JAFBED010000003">
    <property type="protein sequence ID" value="MBM7619675.1"/>
    <property type="molecule type" value="Genomic_DNA"/>
</dbReference>
<evidence type="ECO:0000313" key="3">
    <source>
        <dbReference type="Proteomes" id="UP000737402"/>
    </source>
</evidence>
<accession>A0ABS2NYD2</accession>
<reference evidence="2 3" key="1">
    <citation type="submission" date="2021-01" db="EMBL/GenBank/DDBJ databases">
        <title>Genomic Encyclopedia of Type Strains, Phase IV (KMG-IV): sequencing the most valuable type-strain genomes for metagenomic binning, comparative biology and taxonomic classification.</title>
        <authorList>
            <person name="Goeker M."/>
        </authorList>
    </citation>
    <scope>NUCLEOTIDE SEQUENCE [LARGE SCALE GENOMIC DNA]</scope>
    <source>
        <strain evidence="2 3">DSM 25879</strain>
    </source>
</reference>
<evidence type="ECO:0000313" key="2">
    <source>
        <dbReference type="EMBL" id="MBM7619675.1"/>
    </source>
</evidence>
<evidence type="ECO:0000259" key="1">
    <source>
        <dbReference type="Pfam" id="PF08241"/>
    </source>
</evidence>
<name>A0ABS2NYD2_9BACI</name>
<keyword evidence="2" id="KW-0830">Ubiquinone</keyword>
<dbReference type="Pfam" id="PF08241">
    <property type="entry name" value="Methyltransf_11"/>
    <property type="match status" value="1"/>
</dbReference>